<feature type="region of interest" description="Disordered" evidence="3">
    <location>
        <begin position="1"/>
        <end position="23"/>
    </location>
</feature>
<keyword evidence="5" id="KW-1185">Reference proteome</keyword>
<name>A0AAV9FIY5_ACOCL</name>
<accession>A0AAV9FIY5</accession>
<proteinExistence type="inferred from homology"/>
<dbReference type="Proteomes" id="UP001180020">
    <property type="component" value="Unassembled WGS sequence"/>
</dbReference>
<evidence type="ECO:0000256" key="2">
    <source>
        <dbReference type="ARBA" id="ARBA00023180"/>
    </source>
</evidence>
<reference evidence="4" key="1">
    <citation type="journal article" date="2023" name="Nat. Commun.">
        <title>Diploid and tetraploid genomes of Acorus and the evolution of monocots.</title>
        <authorList>
            <person name="Ma L."/>
            <person name="Liu K.W."/>
            <person name="Li Z."/>
            <person name="Hsiao Y.Y."/>
            <person name="Qi Y."/>
            <person name="Fu T."/>
            <person name="Tang G.D."/>
            <person name="Zhang D."/>
            <person name="Sun W.H."/>
            <person name="Liu D.K."/>
            <person name="Li Y."/>
            <person name="Chen G.Z."/>
            <person name="Liu X.D."/>
            <person name="Liao X.Y."/>
            <person name="Jiang Y.T."/>
            <person name="Yu X."/>
            <person name="Hao Y."/>
            <person name="Huang J."/>
            <person name="Zhao X.W."/>
            <person name="Ke S."/>
            <person name="Chen Y.Y."/>
            <person name="Wu W.L."/>
            <person name="Hsu J.L."/>
            <person name="Lin Y.F."/>
            <person name="Huang M.D."/>
            <person name="Li C.Y."/>
            <person name="Huang L."/>
            <person name="Wang Z.W."/>
            <person name="Zhao X."/>
            <person name="Zhong W.Y."/>
            <person name="Peng D.H."/>
            <person name="Ahmad S."/>
            <person name="Lan S."/>
            <person name="Zhang J.S."/>
            <person name="Tsai W.C."/>
            <person name="Van de Peer Y."/>
            <person name="Liu Z.J."/>
        </authorList>
    </citation>
    <scope>NUCLEOTIDE SEQUENCE</scope>
    <source>
        <strain evidence="4">CP</strain>
    </source>
</reference>
<dbReference type="Gene3D" id="3.40.50.1110">
    <property type="entry name" value="SGNH hydrolase"/>
    <property type="match status" value="2"/>
</dbReference>
<dbReference type="InterPro" id="IPR001087">
    <property type="entry name" value="GDSL"/>
</dbReference>
<comment type="similarity">
    <text evidence="1">Belongs to the 'GDSL' lipolytic enzyme family.</text>
</comment>
<dbReference type="EMBL" id="JAUJYO010000001">
    <property type="protein sequence ID" value="KAK1325397.1"/>
    <property type="molecule type" value="Genomic_DNA"/>
</dbReference>
<evidence type="ECO:0000256" key="3">
    <source>
        <dbReference type="SAM" id="MobiDB-lite"/>
    </source>
</evidence>
<dbReference type="AlphaFoldDB" id="A0AAV9FIY5"/>
<organism evidence="4 5">
    <name type="scientific">Acorus calamus</name>
    <name type="common">Sweet flag</name>
    <dbReference type="NCBI Taxonomy" id="4465"/>
    <lineage>
        <taxon>Eukaryota</taxon>
        <taxon>Viridiplantae</taxon>
        <taxon>Streptophyta</taxon>
        <taxon>Embryophyta</taxon>
        <taxon>Tracheophyta</taxon>
        <taxon>Spermatophyta</taxon>
        <taxon>Magnoliopsida</taxon>
        <taxon>Liliopsida</taxon>
        <taxon>Acoraceae</taxon>
        <taxon>Acorus</taxon>
    </lineage>
</organism>
<dbReference type="PANTHER" id="PTHR22835">
    <property type="entry name" value="ZINC FINGER FYVE DOMAIN CONTAINING PROTEIN"/>
    <property type="match status" value="1"/>
</dbReference>
<dbReference type="Pfam" id="PF00657">
    <property type="entry name" value="Lipase_GDSL"/>
    <property type="match status" value="2"/>
</dbReference>
<gene>
    <name evidence="4" type="ORF">QJS10_CPA01g02209</name>
</gene>
<dbReference type="InterPro" id="IPR036514">
    <property type="entry name" value="SGNH_hydro_sf"/>
</dbReference>
<reference evidence="4" key="2">
    <citation type="submission" date="2023-06" db="EMBL/GenBank/DDBJ databases">
        <authorList>
            <person name="Ma L."/>
            <person name="Liu K.-W."/>
            <person name="Li Z."/>
            <person name="Hsiao Y.-Y."/>
            <person name="Qi Y."/>
            <person name="Fu T."/>
            <person name="Tang G."/>
            <person name="Zhang D."/>
            <person name="Sun W.-H."/>
            <person name="Liu D.-K."/>
            <person name="Li Y."/>
            <person name="Chen G.-Z."/>
            <person name="Liu X.-D."/>
            <person name="Liao X.-Y."/>
            <person name="Jiang Y.-T."/>
            <person name="Yu X."/>
            <person name="Hao Y."/>
            <person name="Huang J."/>
            <person name="Zhao X.-W."/>
            <person name="Ke S."/>
            <person name="Chen Y.-Y."/>
            <person name="Wu W.-L."/>
            <person name="Hsu J.-L."/>
            <person name="Lin Y.-F."/>
            <person name="Huang M.-D."/>
            <person name="Li C.-Y."/>
            <person name="Huang L."/>
            <person name="Wang Z.-W."/>
            <person name="Zhao X."/>
            <person name="Zhong W.-Y."/>
            <person name="Peng D.-H."/>
            <person name="Ahmad S."/>
            <person name="Lan S."/>
            <person name="Zhang J.-S."/>
            <person name="Tsai W.-C."/>
            <person name="Van De Peer Y."/>
            <person name="Liu Z.-J."/>
        </authorList>
    </citation>
    <scope>NUCLEOTIDE SEQUENCE</scope>
    <source>
        <strain evidence="4">CP</strain>
        <tissue evidence="4">Leaves</tissue>
    </source>
</reference>
<dbReference type="PANTHER" id="PTHR22835:SF476">
    <property type="entry name" value="OS06G0160200 PROTEIN"/>
    <property type="match status" value="1"/>
</dbReference>
<evidence type="ECO:0000256" key="1">
    <source>
        <dbReference type="ARBA" id="ARBA00008668"/>
    </source>
</evidence>
<keyword evidence="2" id="KW-0325">Glycoprotein</keyword>
<protein>
    <submittedName>
        <fullName evidence="4">GDSL esterase/lipase</fullName>
    </submittedName>
</protein>
<feature type="compositionally biased region" description="Basic and acidic residues" evidence="3">
    <location>
        <begin position="1"/>
        <end position="16"/>
    </location>
</feature>
<evidence type="ECO:0000313" key="4">
    <source>
        <dbReference type="EMBL" id="KAK1325397.1"/>
    </source>
</evidence>
<dbReference type="GO" id="GO:0016788">
    <property type="term" value="F:hydrolase activity, acting on ester bonds"/>
    <property type="evidence" value="ECO:0007669"/>
    <property type="project" value="InterPro"/>
</dbReference>
<sequence>MGETMRKPRGGRRSDAHFPPAKPARVGIGSAALSATTGEAKCAFPAIFNFGHSNSYTGGFWVAFPSTPYPNSMTYFKRPAGRASDGRLVIDFLAQALGLPFLSPYLQSIGSDFKHGANFATLASTVQLPNTSLFVSGLSPFALPIQLNQMKEFKSRVIQSRRTDVLGVEPRFRAGRAWLHDHLHNNAVKYYNNDLLKGMLRQTREALRDATIVYVDTHSVKLDLFSRPKEHGLVYGTKACCGYGGGAYNFNPKVYCGNTKEIDGQTVTAAACADPHNYVSWDGVHTTEAENKLIVSAVVGGSYFDPPFPLSQLCDLQPIGEK</sequence>
<comment type="caution">
    <text evidence="4">The sequence shown here is derived from an EMBL/GenBank/DDBJ whole genome shotgun (WGS) entry which is preliminary data.</text>
</comment>
<evidence type="ECO:0000313" key="5">
    <source>
        <dbReference type="Proteomes" id="UP001180020"/>
    </source>
</evidence>